<feature type="domain" description="AB hydrolase-1" evidence="1">
    <location>
        <begin position="80"/>
        <end position="317"/>
    </location>
</feature>
<name>A0A1I4AQS7_9RHOB</name>
<proteinExistence type="predicted"/>
<dbReference type="Proteomes" id="UP000198851">
    <property type="component" value="Unassembled WGS sequence"/>
</dbReference>
<gene>
    <name evidence="2" type="ORF">SAMN04488036_101539</name>
</gene>
<dbReference type="AlphaFoldDB" id="A0A1I4AQS7"/>
<sequence length="327" mass="34494">MSQLIWGVVLTPVIFLCIAVGLILSQPPKASVVAQGTGLDFSETLSRAPVAPLDTVQTTARDGAMLRSGFVAGPEGAPLLVLVHGSGWHGGQFDRLARAMAGRADVLTVNLRGHFNGPGARGDVSYVGQLEDDLADVIVAHRKDGQNVVLGGHSSGGGLVVRFAGGAHRDLIDGAVLLAPFLKYNAPVTRPNSGGWAHPLTRRIIGLSMLNKVGISALNYLVVMQFAMPSEVLDGPNGEQATVAYSWRLNTSFAPRDAYLEDIAALPPFLLVAGSEDESFVAEGYGPLMAQVSDNGRYFTADGVGHLDVVDAPDTVAWLGGFLERFR</sequence>
<protein>
    <submittedName>
        <fullName evidence="2">Lysophospholipase, alpha-beta hydrolase superfamily</fullName>
    </submittedName>
</protein>
<dbReference type="RefSeq" id="WP_093319907.1">
    <property type="nucleotide sequence ID" value="NZ_FOSZ01000001.1"/>
</dbReference>
<dbReference type="Gene3D" id="3.40.50.1820">
    <property type="entry name" value="alpha/beta hydrolase"/>
    <property type="match status" value="1"/>
</dbReference>
<accession>A0A1I4AQS7</accession>
<organism evidence="2 3">
    <name type="scientific">Shimia haliotis</name>
    <dbReference type="NCBI Taxonomy" id="1280847"/>
    <lineage>
        <taxon>Bacteria</taxon>
        <taxon>Pseudomonadati</taxon>
        <taxon>Pseudomonadota</taxon>
        <taxon>Alphaproteobacteria</taxon>
        <taxon>Rhodobacterales</taxon>
        <taxon>Roseobacteraceae</taxon>
    </lineage>
</organism>
<dbReference type="OrthoDB" id="9808398at2"/>
<dbReference type="Pfam" id="PF12697">
    <property type="entry name" value="Abhydrolase_6"/>
    <property type="match status" value="1"/>
</dbReference>
<evidence type="ECO:0000259" key="1">
    <source>
        <dbReference type="Pfam" id="PF12697"/>
    </source>
</evidence>
<dbReference type="InterPro" id="IPR000073">
    <property type="entry name" value="AB_hydrolase_1"/>
</dbReference>
<keyword evidence="3" id="KW-1185">Reference proteome</keyword>
<dbReference type="GO" id="GO:0016787">
    <property type="term" value="F:hydrolase activity"/>
    <property type="evidence" value="ECO:0007669"/>
    <property type="project" value="UniProtKB-KW"/>
</dbReference>
<dbReference type="STRING" id="1280847.SAMN04488036_101539"/>
<dbReference type="EMBL" id="FOSZ01000001">
    <property type="protein sequence ID" value="SFK58855.1"/>
    <property type="molecule type" value="Genomic_DNA"/>
</dbReference>
<keyword evidence="2" id="KW-0378">Hydrolase</keyword>
<reference evidence="3" key="1">
    <citation type="submission" date="2016-10" db="EMBL/GenBank/DDBJ databases">
        <authorList>
            <person name="Varghese N."/>
            <person name="Submissions S."/>
        </authorList>
    </citation>
    <scope>NUCLEOTIDE SEQUENCE [LARGE SCALE GENOMIC DNA]</scope>
    <source>
        <strain evidence="3">DSM 28453</strain>
    </source>
</reference>
<dbReference type="InterPro" id="IPR029058">
    <property type="entry name" value="AB_hydrolase_fold"/>
</dbReference>
<evidence type="ECO:0000313" key="2">
    <source>
        <dbReference type="EMBL" id="SFK58855.1"/>
    </source>
</evidence>
<evidence type="ECO:0000313" key="3">
    <source>
        <dbReference type="Proteomes" id="UP000198851"/>
    </source>
</evidence>
<dbReference type="SUPFAM" id="SSF53474">
    <property type="entry name" value="alpha/beta-Hydrolases"/>
    <property type="match status" value="1"/>
</dbReference>